<evidence type="ECO:0000313" key="8">
    <source>
        <dbReference type="Proteomes" id="UP000236311"/>
    </source>
</evidence>
<feature type="transmembrane region" description="Helical" evidence="6">
    <location>
        <begin position="294"/>
        <end position="313"/>
    </location>
</feature>
<reference evidence="7 8" key="1">
    <citation type="submission" date="2018-01" db="EMBL/GenBank/DDBJ databases">
        <authorList>
            <person name="Gaut B.S."/>
            <person name="Morton B.R."/>
            <person name="Clegg M.T."/>
            <person name="Duvall M.R."/>
        </authorList>
    </citation>
    <scope>NUCLEOTIDE SEQUENCE [LARGE SCALE GENOMIC DNA]</scope>
    <source>
        <strain evidence="7">GP69</strain>
    </source>
</reference>
<gene>
    <name evidence="7" type="ORF">AMURIS_04365</name>
</gene>
<name>A0A2K4ZMC6_9FIRM</name>
<dbReference type="Pfam" id="PF01943">
    <property type="entry name" value="Polysacc_synt"/>
    <property type="match status" value="1"/>
</dbReference>
<comment type="subcellular location">
    <subcellularLocation>
        <location evidence="1">Cell membrane</location>
        <topology evidence="1">Multi-pass membrane protein</topology>
    </subcellularLocation>
</comment>
<feature type="transmembrane region" description="Helical" evidence="6">
    <location>
        <begin position="417"/>
        <end position="436"/>
    </location>
</feature>
<evidence type="ECO:0000256" key="2">
    <source>
        <dbReference type="ARBA" id="ARBA00022475"/>
    </source>
</evidence>
<feature type="transmembrane region" description="Helical" evidence="6">
    <location>
        <begin position="212"/>
        <end position="229"/>
    </location>
</feature>
<feature type="transmembrane region" description="Helical" evidence="6">
    <location>
        <begin position="91"/>
        <end position="109"/>
    </location>
</feature>
<dbReference type="PANTHER" id="PTHR30250">
    <property type="entry name" value="PST FAMILY PREDICTED COLANIC ACID TRANSPORTER"/>
    <property type="match status" value="1"/>
</dbReference>
<keyword evidence="3 6" id="KW-0812">Transmembrane</keyword>
<evidence type="ECO:0000256" key="4">
    <source>
        <dbReference type="ARBA" id="ARBA00022989"/>
    </source>
</evidence>
<keyword evidence="8" id="KW-1185">Reference proteome</keyword>
<evidence type="ECO:0000256" key="6">
    <source>
        <dbReference type="SAM" id="Phobius"/>
    </source>
</evidence>
<dbReference type="InterPro" id="IPR050833">
    <property type="entry name" value="Poly_Biosynth_Transport"/>
</dbReference>
<dbReference type="InterPro" id="IPR002797">
    <property type="entry name" value="Polysacc_synth"/>
</dbReference>
<keyword evidence="2" id="KW-1003">Cell membrane</keyword>
<feature type="transmembrane region" description="Helical" evidence="6">
    <location>
        <begin position="54"/>
        <end position="71"/>
    </location>
</feature>
<evidence type="ECO:0000256" key="5">
    <source>
        <dbReference type="ARBA" id="ARBA00023136"/>
    </source>
</evidence>
<organism evidence="7 8">
    <name type="scientific">Acetatifactor muris</name>
    <dbReference type="NCBI Taxonomy" id="879566"/>
    <lineage>
        <taxon>Bacteria</taxon>
        <taxon>Bacillati</taxon>
        <taxon>Bacillota</taxon>
        <taxon>Clostridia</taxon>
        <taxon>Lachnospirales</taxon>
        <taxon>Lachnospiraceae</taxon>
        <taxon>Acetatifactor</taxon>
    </lineage>
</organism>
<feature type="transmembrane region" description="Helical" evidence="6">
    <location>
        <begin position="235"/>
        <end position="252"/>
    </location>
</feature>
<dbReference type="PANTHER" id="PTHR30250:SF11">
    <property type="entry name" value="O-ANTIGEN TRANSPORTER-RELATED"/>
    <property type="match status" value="1"/>
</dbReference>
<feature type="transmembrane region" description="Helical" evidence="6">
    <location>
        <begin position="115"/>
        <end position="132"/>
    </location>
</feature>
<dbReference type="AlphaFoldDB" id="A0A2K4ZMC6"/>
<evidence type="ECO:0000256" key="3">
    <source>
        <dbReference type="ARBA" id="ARBA00022692"/>
    </source>
</evidence>
<sequence>MEKRTKTLAKNTVVLAVGNICTKGIMLILIPFLTRWLSADEYGVFELLTTYTSLFIPLVTLDVGEAAFRFLLDSKCEKENKVIISNVSKIYIIGIILMGFVIGVIMTLYPEVRHFMLPFGLLFLGEALYSYFTLLMRGLKKVEGYALANIVFVLIMTIFAVIYVKILKWQLPGILLAYATGYLASSIFMGIKANLFGQLVFGKFDFHLMKKLLSYSLPLVPNAISWWIVGVSDRTIVSIVLGTSVNAVYAVACKIPNIVQNVFSVFHVSWQQSASETVNDEDKCIYYNKIMNRVFTIFGSLITGVMAVDFILFDYIFGKEYFTGYYLVPILCISIMCSMAANFLGGIYIAQKESRKNGISTVIGAGVNIMVHLLLIYFIGIYAAAISTLVSHIVLFCVRYVDLHKNIKFGIEKKNKIIVLMMLYVFVSIYFHSFIWNCVNLTIVGVFCGCCNSDLIRKCINRLNWRSDD</sequence>
<proteinExistence type="predicted"/>
<dbReference type="Proteomes" id="UP000236311">
    <property type="component" value="Unassembled WGS sequence"/>
</dbReference>
<keyword evidence="4 6" id="KW-1133">Transmembrane helix</keyword>
<feature type="transmembrane region" description="Helical" evidence="6">
    <location>
        <begin position="357"/>
        <end position="375"/>
    </location>
</feature>
<dbReference type="GO" id="GO:0005886">
    <property type="term" value="C:plasma membrane"/>
    <property type="evidence" value="ECO:0007669"/>
    <property type="project" value="UniProtKB-SubCell"/>
</dbReference>
<accession>A0A2K4ZMC6</accession>
<feature type="transmembrane region" description="Helical" evidence="6">
    <location>
        <begin position="12"/>
        <end position="34"/>
    </location>
</feature>
<evidence type="ECO:0000313" key="7">
    <source>
        <dbReference type="EMBL" id="SOY31621.1"/>
    </source>
</evidence>
<keyword evidence="5 6" id="KW-0472">Membrane</keyword>
<feature type="transmembrane region" description="Helical" evidence="6">
    <location>
        <begin position="169"/>
        <end position="191"/>
    </location>
</feature>
<protein>
    <submittedName>
        <fullName evidence="7">Polysaccharide biosynthesis protein</fullName>
    </submittedName>
</protein>
<feature type="transmembrane region" description="Helical" evidence="6">
    <location>
        <begin position="144"/>
        <end position="163"/>
    </location>
</feature>
<dbReference type="OrthoDB" id="3249502at2"/>
<evidence type="ECO:0000256" key="1">
    <source>
        <dbReference type="ARBA" id="ARBA00004651"/>
    </source>
</evidence>
<feature type="transmembrane region" description="Helical" evidence="6">
    <location>
        <begin position="325"/>
        <end position="350"/>
    </location>
</feature>
<dbReference type="RefSeq" id="WP_103241609.1">
    <property type="nucleotide sequence ID" value="NZ_JANJZD010000028.1"/>
</dbReference>
<dbReference type="EMBL" id="OFSM01000028">
    <property type="protein sequence ID" value="SOY31621.1"/>
    <property type="molecule type" value="Genomic_DNA"/>
</dbReference>